<dbReference type="InterPro" id="IPR013103">
    <property type="entry name" value="RVT_2"/>
</dbReference>
<comment type="caution">
    <text evidence="3">The sequence shown here is derived from an EMBL/GenBank/DDBJ whole genome shotgun (WGS) entry which is preliminary data.</text>
</comment>
<feature type="compositionally biased region" description="Acidic residues" evidence="1">
    <location>
        <begin position="500"/>
        <end position="517"/>
    </location>
</feature>
<sequence length="788" mass="89092">MWRWRRWIIQWLKRLGSSCDGAGKVGGKRSSRCYSSSNLGTGKDFGGFSNISPWVPVAVAPRAIEIDATPLSTTIDQDAPSSTNQQQKSSIILQGVKEPVPNEHFNDPCHEPLHDVSTSQESSSNMDVKTAFLNRELKEEVYISQPEGFVDQDNPSHVYKLKKALYDLKQALRAWYDMLSSFLISQHLSKGVVDPTSSQGKQETAYYCDSVDTPMVENNKLDADLQGIPVDAIYYRGMIRSFMYLMSNKPDLIMQSAYVPGIRQSLSKSTYMQLSGSLIHKGNYSHGSLVLEGYRYVLTAYTDANHASQARRCTLPFYKGTSGEWNSGTIICLDRISTGRHLHQNFAMRKIQLLDQKAWRTMTTTATQQVSLDNALVPLEKRVEIGKCNMRIDPAKTQKELTHQVVLDALALTTCYPAFLVTADVQEIYMHQMLDSDAYKTYLAYVTGVASPKMKRKFKKPASPLKKRTLVTVKEEEPEPAQKDKPIKKPAAKRQSAGDSGDEANVQDDEEVQESDDEPQHADDEKIDSENQETNDDEEETEDEFVHTPLTYVPTDDEINDESNDVIEEEYERINKELYGDVNVRLTDAEPNNEYKGEKEMTNESEDAEHENAIQESTVPRTSPFLTIHVFVILGHNVINSLKIVTTASATAISFLLTQLFPYLQHSTPILTPTEATTSTTTFSKSETLAAFQLRVTDLEKDVKELKDVDNSIKVISTIKFEVPNALKEYLGSNIDDALHKMIQRNFAYIIKEHFVPAKIVERLRQQYAPHKSIEDIREIKMEHLIKQ</sequence>
<feature type="domain" description="Reverse transcriptase Ty1/copia-type" evidence="2">
    <location>
        <begin position="124"/>
        <end position="187"/>
    </location>
</feature>
<accession>A0A6L2MYA3</accession>
<feature type="compositionally biased region" description="Basic residues" evidence="1">
    <location>
        <begin position="456"/>
        <end position="469"/>
    </location>
</feature>
<feature type="compositionally biased region" description="Acidic residues" evidence="1">
    <location>
        <begin position="525"/>
        <end position="543"/>
    </location>
</feature>
<feature type="region of interest" description="Disordered" evidence="1">
    <location>
        <begin position="456"/>
        <end position="558"/>
    </location>
</feature>
<proteinExistence type="predicted"/>
<evidence type="ECO:0000313" key="3">
    <source>
        <dbReference type="EMBL" id="GEU77822.1"/>
    </source>
</evidence>
<feature type="compositionally biased region" description="Basic and acidic residues" evidence="1">
    <location>
        <begin position="103"/>
        <end position="114"/>
    </location>
</feature>
<dbReference type="Pfam" id="PF07727">
    <property type="entry name" value="RVT_2"/>
    <property type="match status" value="1"/>
</dbReference>
<evidence type="ECO:0000256" key="1">
    <source>
        <dbReference type="SAM" id="MobiDB-lite"/>
    </source>
</evidence>
<organism evidence="3">
    <name type="scientific">Tanacetum cinerariifolium</name>
    <name type="common">Dalmatian daisy</name>
    <name type="synonym">Chrysanthemum cinerariifolium</name>
    <dbReference type="NCBI Taxonomy" id="118510"/>
    <lineage>
        <taxon>Eukaryota</taxon>
        <taxon>Viridiplantae</taxon>
        <taxon>Streptophyta</taxon>
        <taxon>Embryophyta</taxon>
        <taxon>Tracheophyta</taxon>
        <taxon>Spermatophyta</taxon>
        <taxon>Magnoliopsida</taxon>
        <taxon>eudicotyledons</taxon>
        <taxon>Gunneridae</taxon>
        <taxon>Pentapetalae</taxon>
        <taxon>asterids</taxon>
        <taxon>campanulids</taxon>
        <taxon>Asterales</taxon>
        <taxon>Asteraceae</taxon>
        <taxon>Asteroideae</taxon>
        <taxon>Anthemideae</taxon>
        <taxon>Anthemidinae</taxon>
        <taxon>Tanacetum</taxon>
    </lineage>
</organism>
<dbReference type="EMBL" id="BKCJ010007551">
    <property type="protein sequence ID" value="GEU77822.1"/>
    <property type="molecule type" value="Genomic_DNA"/>
</dbReference>
<dbReference type="AlphaFoldDB" id="A0A6L2MYA3"/>
<protein>
    <submittedName>
        <fullName evidence="3">Gag-Pol polyprotein</fullName>
    </submittedName>
</protein>
<name>A0A6L2MYA3_TANCI</name>
<gene>
    <name evidence="3" type="ORF">Tci_049800</name>
</gene>
<evidence type="ECO:0000259" key="2">
    <source>
        <dbReference type="Pfam" id="PF07727"/>
    </source>
</evidence>
<reference evidence="3" key="1">
    <citation type="journal article" date="2019" name="Sci. Rep.">
        <title>Draft genome of Tanacetum cinerariifolium, the natural source of mosquito coil.</title>
        <authorList>
            <person name="Yamashiro T."/>
            <person name="Shiraishi A."/>
            <person name="Satake H."/>
            <person name="Nakayama K."/>
        </authorList>
    </citation>
    <scope>NUCLEOTIDE SEQUENCE</scope>
</reference>
<feature type="compositionally biased region" description="Polar residues" evidence="1">
    <location>
        <begin position="116"/>
        <end position="125"/>
    </location>
</feature>
<feature type="region of interest" description="Disordered" evidence="1">
    <location>
        <begin position="103"/>
        <end position="125"/>
    </location>
</feature>